<feature type="domain" description="CheW-like" evidence="1">
    <location>
        <begin position="1"/>
        <end position="135"/>
    </location>
</feature>
<comment type="caution">
    <text evidence="2">The sequence shown here is derived from an EMBL/GenBank/DDBJ whole genome shotgun (WGS) entry which is preliminary data.</text>
</comment>
<proteinExistence type="predicted"/>
<dbReference type="PROSITE" id="PS50851">
    <property type="entry name" value="CHEW"/>
    <property type="match status" value="1"/>
</dbReference>
<evidence type="ECO:0000259" key="1">
    <source>
        <dbReference type="PROSITE" id="PS50851"/>
    </source>
</evidence>
<dbReference type="Gene3D" id="2.30.30.40">
    <property type="entry name" value="SH3 Domains"/>
    <property type="match status" value="1"/>
</dbReference>
<keyword evidence="3" id="KW-1185">Reference proteome</keyword>
<dbReference type="InterPro" id="IPR002545">
    <property type="entry name" value="CheW-lke_dom"/>
</dbReference>
<name>A0A5C8ZCK5_9ACTN</name>
<dbReference type="OrthoDB" id="9790406at2"/>
<dbReference type="GO" id="GO:0006935">
    <property type="term" value="P:chemotaxis"/>
    <property type="evidence" value="ECO:0007669"/>
    <property type="project" value="InterPro"/>
</dbReference>
<dbReference type="InterPro" id="IPR036061">
    <property type="entry name" value="CheW-like_dom_sf"/>
</dbReference>
<dbReference type="EMBL" id="VKAC01000010">
    <property type="protein sequence ID" value="TXR55174.1"/>
    <property type="molecule type" value="Genomic_DNA"/>
</dbReference>
<accession>A0A5C8ZCK5</accession>
<dbReference type="SUPFAM" id="SSF50341">
    <property type="entry name" value="CheW-like"/>
    <property type="match status" value="1"/>
</dbReference>
<dbReference type="GO" id="GO:0005829">
    <property type="term" value="C:cytosol"/>
    <property type="evidence" value="ECO:0007669"/>
    <property type="project" value="TreeGrafter"/>
</dbReference>
<dbReference type="PANTHER" id="PTHR22617">
    <property type="entry name" value="CHEMOTAXIS SENSOR HISTIDINE KINASE-RELATED"/>
    <property type="match status" value="1"/>
</dbReference>
<dbReference type="Pfam" id="PF01584">
    <property type="entry name" value="CheW"/>
    <property type="match status" value="1"/>
</dbReference>
<dbReference type="PANTHER" id="PTHR22617:SF23">
    <property type="entry name" value="CHEMOTAXIS PROTEIN CHEW"/>
    <property type="match status" value="1"/>
</dbReference>
<protein>
    <submittedName>
        <fullName evidence="2">Chemotaxis protein CheW</fullName>
    </submittedName>
</protein>
<dbReference type="SMART" id="SM00260">
    <property type="entry name" value="CheW"/>
    <property type="match status" value="1"/>
</dbReference>
<evidence type="ECO:0000313" key="2">
    <source>
        <dbReference type="EMBL" id="TXR55174.1"/>
    </source>
</evidence>
<reference evidence="2 3" key="1">
    <citation type="submission" date="2019-07" db="EMBL/GenBank/DDBJ databases">
        <title>Quadrisphaera sp. strain DD2A genome sequencing and assembly.</title>
        <authorList>
            <person name="Kim I."/>
        </authorList>
    </citation>
    <scope>NUCLEOTIDE SEQUENCE [LARGE SCALE GENOMIC DNA]</scope>
    <source>
        <strain evidence="2 3">DD2A</strain>
    </source>
</reference>
<dbReference type="Proteomes" id="UP000321234">
    <property type="component" value="Unassembled WGS sequence"/>
</dbReference>
<dbReference type="Gene3D" id="2.40.50.180">
    <property type="entry name" value="CheA-289, Domain 4"/>
    <property type="match status" value="1"/>
</dbReference>
<dbReference type="InterPro" id="IPR039315">
    <property type="entry name" value="CheW"/>
</dbReference>
<gene>
    <name evidence="2" type="ORF">FMM08_16230</name>
</gene>
<sequence>MLTFELAGALYGLEVEQVQEVLRAQKVTRVPLHSAAIAGLINLRGEVVTAIDLRARLSLPPRPEGQDAVNIVVRLHGESISLLVDSIADVVELDDRSFEPVPDTLDGEVRDLLRGAYKTEGRLLLALDVQRAVAG</sequence>
<dbReference type="GO" id="GO:0007165">
    <property type="term" value="P:signal transduction"/>
    <property type="evidence" value="ECO:0007669"/>
    <property type="project" value="InterPro"/>
</dbReference>
<dbReference type="RefSeq" id="WP_147927564.1">
    <property type="nucleotide sequence ID" value="NZ_VKAC01000010.1"/>
</dbReference>
<organism evidence="2 3">
    <name type="scientific">Quadrisphaera setariae</name>
    <dbReference type="NCBI Taxonomy" id="2593304"/>
    <lineage>
        <taxon>Bacteria</taxon>
        <taxon>Bacillati</taxon>
        <taxon>Actinomycetota</taxon>
        <taxon>Actinomycetes</taxon>
        <taxon>Kineosporiales</taxon>
        <taxon>Kineosporiaceae</taxon>
        <taxon>Quadrisphaera</taxon>
    </lineage>
</organism>
<dbReference type="AlphaFoldDB" id="A0A5C8ZCK5"/>
<evidence type="ECO:0000313" key="3">
    <source>
        <dbReference type="Proteomes" id="UP000321234"/>
    </source>
</evidence>